<organism evidence="2 4">
    <name type="scientific">Pelosinus baikalensis</name>
    <dbReference type="NCBI Taxonomy" id="2892015"/>
    <lineage>
        <taxon>Bacteria</taxon>
        <taxon>Bacillati</taxon>
        <taxon>Bacillota</taxon>
        <taxon>Negativicutes</taxon>
        <taxon>Selenomonadales</taxon>
        <taxon>Sporomusaceae</taxon>
        <taxon>Pelosinus</taxon>
    </lineage>
</organism>
<comment type="caution">
    <text evidence="2">The sequence shown here is derived from an EMBL/GenBank/DDBJ whole genome shotgun (WGS) entry which is preliminary data.</text>
</comment>
<dbReference type="Pfam" id="PF04748">
    <property type="entry name" value="Polysacc_deac_2"/>
    <property type="match status" value="1"/>
</dbReference>
<dbReference type="InterPro" id="IPR006837">
    <property type="entry name" value="Divergent_DAC"/>
</dbReference>
<dbReference type="SUPFAM" id="SSF88713">
    <property type="entry name" value="Glycoside hydrolase/deacetylase"/>
    <property type="match status" value="1"/>
</dbReference>
<evidence type="ECO:0000313" key="3">
    <source>
        <dbReference type="EMBL" id="MCC5465225.1"/>
    </source>
</evidence>
<evidence type="ECO:0000256" key="1">
    <source>
        <dbReference type="SAM" id="Phobius"/>
    </source>
</evidence>
<protein>
    <submittedName>
        <fullName evidence="2">Divergent polysaccharide deacetylase family protein</fullName>
    </submittedName>
</protein>
<dbReference type="Proteomes" id="UP001165492">
    <property type="component" value="Unassembled WGS sequence"/>
</dbReference>
<dbReference type="Gene3D" id="3.20.20.370">
    <property type="entry name" value="Glycoside hydrolase/deacetylase"/>
    <property type="match status" value="1"/>
</dbReference>
<dbReference type="EMBL" id="JAJHJB010000007">
    <property type="protein sequence ID" value="MCC5465225.1"/>
    <property type="molecule type" value="Genomic_DNA"/>
</dbReference>
<dbReference type="CDD" id="cd10936">
    <property type="entry name" value="CE4_DAC2"/>
    <property type="match status" value="1"/>
</dbReference>
<dbReference type="PANTHER" id="PTHR30105:SF2">
    <property type="entry name" value="DIVERGENT POLYSACCHARIDE DEACETYLASE SUPERFAMILY"/>
    <property type="match status" value="1"/>
</dbReference>
<keyword evidence="4" id="KW-1185">Reference proteome</keyword>
<feature type="transmembrane region" description="Helical" evidence="1">
    <location>
        <begin position="9"/>
        <end position="28"/>
    </location>
</feature>
<dbReference type="EMBL" id="JAJHJB010000007">
    <property type="protein sequence ID" value="MCC5465160.1"/>
    <property type="molecule type" value="Genomic_DNA"/>
</dbReference>
<dbReference type="RefSeq" id="WP_229534507.1">
    <property type="nucleotide sequence ID" value="NZ_JAJHJB010000007.1"/>
</dbReference>
<evidence type="ECO:0000313" key="4">
    <source>
        <dbReference type="Proteomes" id="UP001165492"/>
    </source>
</evidence>
<accession>A0ABS8HQ43</accession>
<keyword evidence="1" id="KW-0472">Membrane</keyword>
<dbReference type="InterPro" id="IPR011330">
    <property type="entry name" value="Glyco_hydro/deAcase_b/a-brl"/>
</dbReference>
<keyword evidence="1" id="KW-1133">Transmembrane helix</keyword>
<proteinExistence type="predicted"/>
<keyword evidence="1" id="KW-0812">Transmembrane</keyword>
<dbReference type="PANTHER" id="PTHR30105">
    <property type="entry name" value="UNCHARACTERIZED YIBQ-RELATED"/>
    <property type="match status" value="1"/>
</dbReference>
<gene>
    <name evidence="2" type="ORF">LMF89_07270</name>
    <name evidence="3" type="ORF">LMF89_07595</name>
</gene>
<evidence type="ECO:0000313" key="2">
    <source>
        <dbReference type="EMBL" id="MCC5465160.1"/>
    </source>
</evidence>
<name>A0ABS8HQ43_9FIRM</name>
<reference evidence="2" key="1">
    <citation type="submission" date="2021-11" db="EMBL/GenBank/DDBJ databases">
        <title>Description of a new species Pelosinus isolated from the bottom sediments of Lake Baikal.</title>
        <authorList>
            <person name="Zakharyuk A."/>
        </authorList>
    </citation>
    <scope>NUCLEOTIDE SEQUENCE</scope>
    <source>
        <strain evidence="2">Bkl1</strain>
    </source>
</reference>
<sequence length="407" mass="44752">MAKVNYKRSIWLVIVIALVMTTLYIKFFQDSNEQIPPKHNLEKTGAGAVIDFTDATKKIHIAVDSVLAKNGFSVGETKEITKEVPRKNIEGTIRWHTRQLLITVPAEASAESIKEIFKSAVHNADGQVFSSQPDTYQGVAVVRIDIGLKDQLAKEDVTIISDRVYLTQGKPISPKTANKIDTKYDGSIKGKIAIIIDDFGYNKESIAAFAALNRPITFAVIPYRPFSNEAAAIGLSSGNQVILHLPMEPLSQSAQSEELMVAVNMSDEEIQNMVKQAIQSVPGIIGVNNHQGSRATADRRVMKDVLAVLKENHLFFVDSRTNSQSIAAEIARQMGIKTGENELFLDNTDEVGAVKAKLRTAQEMAIKHGTVTVIGHARMNTAIAVKEMIPEFESQGIHLVFVSQFLQ</sequence>